<keyword evidence="2" id="KW-1185">Reference proteome</keyword>
<reference evidence="1 2" key="1">
    <citation type="submission" date="2024-09" db="EMBL/GenBank/DDBJ databases">
        <title>Chromosome-scale assembly of Riccia fluitans.</title>
        <authorList>
            <person name="Paukszto L."/>
            <person name="Sawicki J."/>
            <person name="Karawczyk K."/>
            <person name="Piernik-Szablinska J."/>
            <person name="Szczecinska M."/>
            <person name="Mazdziarz M."/>
        </authorList>
    </citation>
    <scope>NUCLEOTIDE SEQUENCE [LARGE SCALE GENOMIC DNA]</scope>
    <source>
        <strain evidence="1">Rf_01</strain>
        <tissue evidence="1">Aerial parts of the thallus</tissue>
    </source>
</reference>
<evidence type="ECO:0000313" key="2">
    <source>
        <dbReference type="Proteomes" id="UP001605036"/>
    </source>
</evidence>
<organism evidence="1 2">
    <name type="scientific">Riccia fluitans</name>
    <dbReference type="NCBI Taxonomy" id="41844"/>
    <lineage>
        <taxon>Eukaryota</taxon>
        <taxon>Viridiplantae</taxon>
        <taxon>Streptophyta</taxon>
        <taxon>Embryophyta</taxon>
        <taxon>Marchantiophyta</taxon>
        <taxon>Marchantiopsida</taxon>
        <taxon>Marchantiidae</taxon>
        <taxon>Marchantiales</taxon>
        <taxon>Ricciaceae</taxon>
        <taxon>Riccia</taxon>
    </lineage>
</organism>
<proteinExistence type="predicted"/>
<protein>
    <recommendedName>
        <fullName evidence="3">Lipocalin/cytosolic fatty-acid binding domain-containing protein</fullName>
    </recommendedName>
</protein>
<comment type="caution">
    <text evidence="1">The sequence shown here is derived from an EMBL/GenBank/DDBJ whole genome shotgun (WGS) entry which is preliminary data.</text>
</comment>
<gene>
    <name evidence="1" type="ORF">R1flu_002619</name>
</gene>
<evidence type="ECO:0000313" key="1">
    <source>
        <dbReference type="EMBL" id="KAL2622414.1"/>
    </source>
</evidence>
<dbReference type="AlphaFoldDB" id="A0ABD1YAG2"/>
<accession>A0ABD1YAG2</accession>
<dbReference type="EMBL" id="JBHFFA010000006">
    <property type="protein sequence ID" value="KAL2622414.1"/>
    <property type="molecule type" value="Genomic_DNA"/>
</dbReference>
<evidence type="ECO:0008006" key="3">
    <source>
        <dbReference type="Google" id="ProtNLM"/>
    </source>
</evidence>
<name>A0ABD1YAG2_9MARC</name>
<sequence>MNLSSDVVISYLGLWKLNYVQKYSRLKHLEGFEEIQEETTLLLEYRNTDLLKFRDEDYRVQILDIGRTVRVTGRR</sequence>
<dbReference type="Proteomes" id="UP001605036">
    <property type="component" value="Unassembled WGS sequence"/>
</dbReference>